<keyword evidence="2" id="KW-0865">Zymogen</keyword>
<dbReference type="Pfam" id="PF00112">
    <property type="entry name" value="Peptidase_C1"/>
    <property type="match status" value="2"/>
</dbReference>
<dbReference type="SUPFAM" id="SSF54001">
    <property type="entry name" value="Cysteine proteinases"/>
    <property type="match status" value="2"/>
</dbReference>
<dbReference type="GO" id="GO:0006508">
    <property type="term" value="P:proteolysis"/>
    <property type="evidence" value="ECO:0007669"/>
    <property type="project" value="InterPro"/>
</dbReference>
<dbReference type="GO" id="GO:0008234">
    <property type="term" value="F:cysteine-type peptidase activity"/>
    <property type="evidence" value="ECO:0007669"/>
    <property type="project" value="InterPro"/>
</dbReference>
<evidence type="ECO:0000259" key="4">
    <source>
        <dbReference type="SMART" id="SM00645"/>
    </source>
</evidence>
<evidence type="ECO:0000256" key="3">
    <source>
        <dbReference type="SAM" id="SignalP"/>
    </source>
</evidence>
<proteinExistence type="inferred from homology"/>
<dbReference type="InterPro" id="IPR000668">
    <property type="entry name" value="Peptidase_C1A_C"/>
</dbReference>
<dbReference type="InterPro" id="IPR013128">
    <property type="entry name" value="Peptidase_C1A"/>
</dbReference>
<dbReference type="InterPro" id="IPR038765">
    <property type="entry name" value="Papain-like_cys_pep_sf"/>
</dbReference>
<feature type="domain" description="Peptidase C1A papain C-terminal" evidence="4">
    <location>
        <begin position="62"/>
        <end position="295"/>
    </location>
</feature>
<dbReference type="InterPro" id="IPR025661">
    <property type="entry name" value="Pept_asp_AS"/>
</dbReference>
<accession>A0AAD1X669</accession>
<evidence type="ECO:0000313" key="6">
    <source>
        <dbReference type="Proteomes" id="UP001295684"/>
    </source>
</evidence>
<comment type="caution">
    <text evidence="5">The sequence shown here is derived from an EMBL/GenBank/DDBJ whole genome shotgun (WGS) entry which is preliminary data.</text>
</comment>
<evidence type="ECO:0000256" key="2">
    <source>
        <dbReference type="ARBA" id="ARBA00023145"/>
    </source>
</evidence>
<dbReference type="EMBL" id="CAMPGE010003456">
    <property type="protein sequence ID" value="CAI2362294.1"/>
    <property type="molecule type" value="Genomic_DNA"/>
</dbReference>
<feature type="chain" id="PRO_5042022889" description="Peptidase C1A papain C-terminal domain-containing protein" evidence="3">
    <location>
        <begin position="23"/>
        <end position="630"/>
    </location>
</feature>
<dbReference type="PROSITE" id="PS00640">
    <property type="entry name" value="THIOL_PROTEASE_ASN"/>
    <property type="match status" value="1"/>
</dbReference>
<evidence type="ECO:0000313" key="5">
    <source>
        <dbReference type="EMBL" id="CAI2362294.1"/>
    </source>
</evidence>
<feature type="signal peptide" evidence="3">
    <location>
        <begin position="1"/>
        <end position="22"/>
    </location>
</feature>
<keyword evidence="6" id="KW-1185">Reference proteome</keyword>
<dbReference type="Proteomes" id="UP001295684">
    <property type="component" value="Unassembled WGS sequence"/>
</dbReference>
<comment type="similarity">
    <text evidence="1">Belongs to the peptidase C1 family.</text>
</comment>
<sequence length="630" mass="71039">MAKFSALQVFIVFIASLLLVQGCYVKSKEEIEDRIITPLKHIANIPEEHRWDSFSGYKGDGTPQTQNSGHLKNFLTIVRNDRAPIHCGGCWAQAAASSISDRIKIMLNATGSDVNISPQLFLSCSDSDQGCHGGDPLSAFKYGYENELTDETCTMYQGRGHTNGLECSPGVICRTCYGGKPCYMPEKYKIYRLSEYGRVSGEENMKQEIYQRGPIVCNMAITDEFKTYKNGIFEDLTGADTLSHSVSIVGYGTEDGQKYWLARNSWGSYWGEDGYIKISRGNNNLQIESDCSFGVPQDFTNEQEWHYTTEEEKNDPRNDFTNGPYGQMNPNNTFYFGEEELGGVNVPAEFFTTKTEDLPKTWDWRDVEGVNYMSWTKQQHNPTYCGNCWAHASTSALSARFNILNWKVNKDYSAKQTTLSPQILTYCHIGGSCWGGNPVAVVRKLQRIGLGDESCSPYVARNIDPKGMPPCEPIHKCRSCEGPIPSAEEEGVDTCNPVEDYKKHYTSGFNLFTDTDIIKKELVLFGPITCGMKVTPKFKNYTSGIYEEKVFLPIENHLVNIIGYGTDEETGLDYWLVQNSFGTYWGEDGFFRIRMDKNNLGIQTYCSSGYPSYSPVEEEVFHSHETLKSY</sequence>
<dbReference type="PROSITE" id="PS51257">
    <property type="entry name" value="PROKAR_LIPOPROTEIN"/>
    <property type="match status" value="1"/>
</dbReference>
<gene>
    <name evidence="5" type="ORF">ECRASSUSDP1_LOCUS3616</name>
</gene>
<evidence type="ECO:0000256" key="1">
    <source>
        <dbReference type="ARBA" id="ARBA00008455"/>
    </source>
</evidence>
<organism evidence="5 6">
    <name type="scientific">Euplotes crassus</name>
    <dbReference type="NCBI Taxonomy" id="5936"/>
    <lineage>
        <taxon>Eukaryota</taxon>
        <taxon>Sar</taxon>
        <taxon>Alveolata</taxon>
        <taxon>Ciliophora</taxon>
        <taxon>Intramacronucleata</taxon>
        <taxon>Spirotrichea</taxon>
        <taxon>Hypotrichia</taxon>
        <taxon>Euplotida</taxon>
        <taxon>Euplotidae</taxon>
        <taxon>Moneuplotes</taxon>
    </lineage>
</organism>
<protein>
    <recommendedName>
        <fullName evidence="4">Peptidase C1A papain C-terminal domain-containing protein</fullName>
    </recommendedName>
</protein>
<dbReference type="AlphaFoldDB" id="A0AAD1X669"/>
<dbReference type="PANTHER" id="PTHR12411">
    <property type="entry name" value="CYSTEINE PROTEASE FAMILY C1-RELATED"/>
    <property type="match status" value="1"/>
</dbReference>
<keyword evidence="3" id="KW-0732">Signal</keyword>
<feature type="domain" description="Peptidase C1A papain C-terminal" evidence="4">
    <location>
        <begin position="358"/>
        <end position="610"/>
    </location>
</feature>
<dbReference type="Gene3D" id="3.90.70.10">
    <property type="entry name" value="Cysteine proteinases"/>
    <property type="match status" value="2"/>
</dbReference>
<dbReference type="PRINTS" id="PR00705">
    <property type="entry name" value="PAPAIN"/>
</dbReference>
<reference evidence="5" key="1">
    <citation type="submission" date="2023-07" db="EMBL/GenBank/DDBJ databases">
        <authorList>
            <consortium name="AG Swart"/>
            <person name="Singh M."/>
            <person name="Singh A."/>
            <person name="Seah K."/>
            <person name="Emmerich C."/>
        </authorList>
    </citation>
    <scope>NUCLEOTIDE SEQUENCE</scope>
    <source>
        <strain evidence="5">DP1</strain>
    </source>
</reference>
<name>A0AAD1X669_EUPCR</name>
<dbReference type="SMART" id="SM00645">
    <property type="entry name" value="Pept_C1"/>
    <property type="match status" value="2"/>
</dbReference>